<protein>
    <submittedName>
        <fullName evidence="1">Uncharacterized protein</fullName>
    </submittedName>
</protein>
<sequence length="325" mass="36770">STSDKHSSLSTSSKLWSSTSSKLWSSTQHHTSITGNHDKAVFNPHSVVFRGIRKSNKKLSFLDLFTPQGERDSLQDYATVFNGSYKFTSTSKYDHIAAKFASLGGKVIVTNPPKISIDVTESVDKIRCQQEVLVAEDQERDWDITKECEISGVVPVGKKSVIDYSDVFMVRGCSYIAGLPVYHGPIYVNNNYKPSRFTIQIPSLNCDEFKTIQKITKETLIDIKTANQLLERFEEMEAKYLKPREGFPTSPVLKVTSMEQAEFILSNFELTFIDDDTASKLIAEEKKLRKAGYKVHSFFSHGEKTRTQVKDISELYSEFSLNRLA</sequence>
<evidence type="ECO:0000313" key="1">
    <source>
        <dbReference type="EMBL" id="KTD18482.1"/>
    </source>
</evidence>
<comment type="caution">
    <text evidence="1">The sequence shown here is derived from an EMBL/GenBank/DDBJ whole genome shotgun (WGS) entry which is preliminary data.</text>
</comment>
<feature type="non-terminal residue" evidence="1">
    <location>
        <position position="1"/>
    </location>
</feature>
<dbReference type="PATRIC" id="fig|45067.4.peg.2662"/>
<name>A0A0W0VEF7_9GAMM</name>
<dbReference type="RefSeq" id="WP_162262424.1">
    <property type="nucleotide sequence ID" value="NZ_LNYI01000063.1"/>
</dbReference>
<dbReference type="AlphaFoldDB" id="A0A0W0VEF7"/>
<dbReference type="EMBL" id="LNYI01000063">
    <property type="protein sequence ID" value="KTD18482.1"/>
    <property type="molecule type" value="Genomic_DNA"/>
</dbReference>
<organism evidence="1 2">
    <name type="scientific">Legionella lansingensis</name>
    <dbReference type="NCBI Taxonomy" id="45067"/>
    <lineage>
        <taxon>Bacteria</taxon>
        <taxon>Pseudomonadati</taxon>
        <taxon>Pseudomonadota</taxon>
        <taxon>Gammaproteobacteria</taxon>
        <taxon>Legionellales</taxon>
        <taxon>Legionellaceae</taxon>
        <taxon>Legionella</taxon>
    </lineage>
</organism>
<keyword evidence="2" id="KW-1185">Reference proteome</keyword>
<evidence type="ECO:0000313" key="2">
    <source>
        <dbReference type="Proteomes" id="UP000054869"/>
    </source>
</evidence>
<gene>
    <name evidence="1" type="ORF">Llan_2532</name>
</gene>
<dbReference type="Proteomes" id="UP000054869">
    <property type="component" value="Unassembled WGS sequence"/>
</dbReference>
<proteinExistence type="predicted"/>
<reference evidence="1 2" key="1">
    <citation type="submission" date="2015-11" db="EMBL/GenBank/DDBJ databases">
        <title>Genomic analysis of 38 Legionella species identifies large and diverse effector repertoires.</title>
        <authorList>
            <person name="Burstein D."/>
            <person name="Amaro F."/>
            <person name="Zusman T."/>
            <person name="Lifshitz Z."/>
            <person name="Cohen O."/>
            <person name="Gilbert J.A."/>
            <person name="Pupko T."/>
            <person name="Shuman H.A."/>
            <person name="Segal G."/>
        </authorList>
    </citation>
    <scope>NUCLEOTIDE SEQUENCE [LARGE SCALE GENOMIC DNA]</scope>
    <source>
        <strain evidence="1 2">ATCC 49751</strain>
    </source>
</reference>
<accession>A0A0W0VEF7</accession>